<sequence length="155" mass="16521">MQDDPPVTSTTAKSAVYVVASKDYLTTCDISDTIFELHTDAQVICHLSIEAAMADICRYSTIAVVFAEAGVALVDQLQLDQIIATRGGKLVLMGTAAEAELEAAEIGSYPWPVLCRPFSAAVIKSWLPPRHTAPKATAGNNAGPDTLPLHLRIVD</sequence>
<reference evidence="1 2" key="1">
    <citation type="journal article" date="2017" name="Front. Microbiol.">
        <title>Phaeobacter piscinae sp. nov., a species of the Roseobacter group and potential aquaculture probiont.</title>
        <authorList>
            <person name="Sonnenschein E.C."/>
            <person name="Phippen C.B.W."/>
            <person name="Nielsen K.F."/>
            <person name="Mateiu R.V."/>
            <person name="Melchiorsen J."/>
            <person name="Gram L."/>
            <person name="Overmann J."/>
            <person name="Freese H.M."/>
        </authorList>
    </citation>
    <scope>NUCLEOTIDE SEQUENCE [LARGE SCALE GENOMIC DNA]</scope>
    <source>
        <strain evidence="1 2">P88</strain>
    </source>
</reference>
<protein>
    <submittedName>
        <fullName evidence="1">Uncharacterized protein</fullName>
    </submittedName>
</protein>
<dbReference type="AlphaFoldDB" id="A0A2I7K9U1"/>
<dbReference type="EMBL" id="CP010725">
    <property type="protein sequence ID" value="AUQ99366.1"/>
    <property type="molecule type" value="Genomic_DNA"/>
</dbReference>
<gene>
    <name evidence="1" type="ORF">PhaeoP88_01996</name>
</gene>
<proteinExistence type="predicted"/>
<accession>A0A2I7K9U1</accession>
<evidence type="ECO:0000313" key="1">
    <source>
        <dbReference type="EMBL" id="AUQ99366.1"/>
    </source>
</evidence>
<evidence type="ECO:0000313" key="2">
    <source>
        <dbReference type="Proteomes" id="UP000236447"/>
    </source>
</evidence>
<reference evidence="1 2" key="2">
    <citation type="journal article" date="2017" name="Genome Biol. Evol.">
        <title>Trajectories and Drivers of Genome Evolution in Surface-Associated Marine Phaeobacter.</title>
        <authorList>
            <person name="Freese H.M."/>
            <person name="Sikorski J."/>
            <person name="Bunk B."/>
            <person name="Scheuner C."/>
            <person name="Meier-Kolthoff J.P."/>
            <person name="Sproer C."/>
            <person name="Gram L."/>
            <person name="Overmann J."/>
        </authorList>
    </citation>
    <scope>NUCLEOTIDE SEQUENCE [LARGE SCALE GENOMIC DNA]</scope>
    <source>
        <strain evidence="1 2">P88</strain>
    </source>
</reference>
<organism evidence="1 2">
    <name type="scientific">Phaeobacter inhibens</name>
    <dbReference type="NCBI Taxonomy" id="221822"/>
    <lineage>
        <taxon>Bacteria</taxon>
        <taxon>Pseudomonadati</taxon>
        <taxon>Pseudomonadota</taxon>
        <taxon>Alphaproteobacteria</taxon>
        <taxon>Rhodobacterales</taxon>
        <taxon>Roseobacteraceae</taxon>
        <taxon>Phaeobacter</taxon>
    </lineage>
</organism>
<dbReference type="Proteomes" id="UP000236447">
    <property type="component" value="Chromosome"/>
</dbReference>
<name>A0A2I7K9U1_9RHOB</name>
<dbReference type="RefSeq" id="WP_254696619.1">
    <property type="nucleotide sequence ID" value="NZ_CP010725.1"/>
</dbReference>